<dbReference type="InterPro" id="IPR050955">
    <property type="entry name" value="Plant_Biomass_Hydrol_Est"/>
</dbReference>
<organism evidence="4 5">
    <name type="scientific">Herbaspirillum hiltneri N3</name>
    <dbReference type="NCBI Taxonomy" id="1262470"/>
    <lineage>
        <taxon>Bacteria</taxon>
        <taxon>Pseudomonadati</taxon>
        <taxon>Pseudomonadota</taxon>
        <taxon>Betaproteobacteria</taxon>
        <taxon>Burkholderiales</taxon>
        <taxon>Oxalobacteraceae</taxon>
        <taxon>Herbaspirillum</taxon>
    </lineage>
</organism>
<dbReference type="PANTHER" id="PTHR43037:SF1">
    <property type="entry name" value="BLL1128 PROTEIN"/>
    <property type="match status" value="1"/>
</dbReference>
<keyword evidence="2" id="KW-0378">Hydrolase</keyword>
<proteinExistence type="predicted"/>
<gene>
    <name evidence="4" type="ORF">F506_11475</name>
</gene>
<dbReference type="NCBIfam" id="TIGR01840">
    <property type="entry name" value="esterase_phb"/>
    <property type="match status" value="1"/>
</dbReference>
<evidence type="ECO:0000313" key="4">
    <source>
        <dbReference type="EMBL" id="AKZ63205.1"/>
    </source>
</evidence>
<name>A0ABM5V189_9BURK</name>
<keyword evidence="1" id="KW-0732">Signal</keyword>
<dbReference type="RefSeq" id="WP_083457784.1">
    <property type="nucleotide sequence ID" value="NZ_CP011409.1"/>
</dbReference>
<feature type="region of interest" description="Disordered" evidence="3">
    <location>
        <begin position="35"/>
        <end position="57"/>
    </location>
</feature>
<sequence length="356" mass="38784">MLKKLNRMWLSSLKKAGKAQQRQAGKVLKAILTKPKATRKPVAPKPRAQKEGPSGEWISSSCVSTGLPARRMHYRLFLPSRAPGLDDSIPLIVMLHGCEQTAADFAAGTRMNRLAAARDYAVLYPEQSLRTHPNRCWKWYDAATQRGGGDIAVIAHMIGKIVEEHAIDRSRIYACGISAGAAMAQILALTHPRLIAAVGMHSAPVLSASRTAVGAYGVMQHGSTQALAPIEKLLLKSPDFPGMPAILITGDDDKIVRPVNQLQLARQFLLLNHAAAPAPQPPVTKAFGRTSKQFPRKNTMTVHDFAAGSKVLLRSVHIARLGHAWSGGDETFPFNARGPDAGKLMLAFFSRHRRRQ</sequence>
<dbReference type="PANTHER" id="PTHR43037">
    <property type="entry name" value="UNNAMED PRODUCT-RELATED"/>
    <property type="match status" value="1"/>
</dbReference>
<evidence type="ECO:0000256" key="2">
    <source>
        <dbReference type="ARBA" id="ARBA00022801"/>
    </source>
</evidence>
<evidence type="ECO:0000256" key="1">
    <source>
        <dbReference type="ARBA" id="ARBA00022729"/>
    </source>
</evidence>
<evidence type="ECO:0000256" key="3">
    <source>
        <dbReference type="SAM" id="MobiDB-lite"/>
    </source>
</evidence>
<dbReference type="Gene3D" id="3.40.50.1820">
    <property type="entry name" value="alpha/beta hydrolase"/>
    <property type="match status" value="1"/>
</dbReference>
<dbReference type="InterPro" id="IPR029058">
    <property type="entry name" value="AB_hydrolase_fold"/>
</dbReference>
<reference evidence="5" key="1">
    <citation type="journal article" date="2015" name="Genome Announc.">
        <title>Complete Genome Sequence of Herbaspirillum hiltneri N3 (DSM 17495), Isolated from Surface-Sterilized Wheat Roots.</title>
        <authorList>
            <person name="Guizelini D."/>
            <person name="Saizaki P.M."/>
            <person name="Coimbra N.A."/>
            <person name="Weiss V.A."/>
            <person name="Faoro H."/>
            <person name="Sfeir M.Z."/>
            <person name="Baura V.A."/>
            <person name="Monteiro R.A."/>
            <person name="Chubatsu L.S."/>
            <person name="Souza E.M."/>
            <person name="Cruz L.M."/>
            <person name="Pedrosa F.O."/>
            <person name="Raittz R.T."/>
            <person name="Marchaukoski J.N."/>
            <person name="Steffens M.B."/>
        </authorList>
    </citation>
    <scope>NUCLEOTIDE SEQUENCE [LARGE SCALE GENOMIC DNA]</scope>
    <source>
        <strain evidence="5">N3</strain>
    </source>
</reference>
<dbReference type="SUPFAM" id="SSF53474">
    <property type="entry name" value="alpha/beta-Hydrolases"/>
    <property type="match status" value="1"/>
</dbReference>
<dbReference type="InterPro" id="IPR010126">
    <property type="entry name" value="Esterase_phb"/>
</dbReference>
<dbReference type="Pfam" id="PF10503">
    <property type="entry name" value="Esterase_PHB"/>
    <property type="match status" value="1"/>
</dbReference>
<evidence type="ECO:0000313" key="5">
    <source>
        <dbReference type="Proteomes" id="UP000063429"/>
    </source>
</evidence>
<keyword evidence="5" id="KW-1185">Reference proteome</keyword>
<accession>A0ABM5V189</accession>
<dbReference type="EMBL" id="CP011409">
    <property type="protein sequence ID" value="AKZ63205.1"/>
    <property type="molecule type" value="Genomic_DNA"/>
</dbReference>
<dbReference type="Proteomes" id="UP000063429">
    <property type="component" value="Chromosome"/>
</dbReference>
<evidence type="ECO:0008006" key="6">
    <source>
        <dbReference type="Google" id="ProtNLM"/>
    </source>
</evidence>
<protein>
    <recommendedName>
        <fullName evidence="6">Poly(Hydroxyalkanoate) depolymerase family esterase</fullName>
    </recommendedName>
</protein>